<dbReference type="OrthoDB" id="7472944at2"/>
<reference evidence="2 3" key="1">
    <citation type="submission" date="2016-02" db="EMBL/GenBank/DDBJ databases">
        <authorList>
            <person name="Wen L."/>
            <person name="He K."/>
            <person name="Yang H."/>
        </authorList>
    </citation>
    <scope>NUCLEOTIDE SEQUENCE [LARGE SCALE GENOMIC DNA]</scope>
    <source>
        <strain evidence="2 3">CD09_2</strain>
    </source>
</reference>
<dbReference type="EMBL" id="LSTR01000040">
    <property type="protein sequence ID" value="OAH42777.1"/>
    <property type="molecule type" value="Genomic_DNA"/>
</dbReference>
<feature type="compositionally biased region" description="Pro residues" evidence="1">
    <location>
        <begin position="1"/>
        <end position="11"/>
    </location>
</feature>
<proteinExistence type="predicted"/>
<dbReference type="RefSeq" id="WP_063976625.1">
    <property type="nucleotide sequence ID" value="NZ_LSTR01000040.1"/>
</dbReference>
<evidence type="ECO:0000313" key="2">
    <source>
        <dbReference type="EMBL" id="OAH42777.1"/>
    </source>
</evidence>
<gene>
    <name evidence="2" type="ORF">AX777_05935</name>
</gene>
<evidence type="ECO:0000313" key="3">
    <source>
        <dbReference type="Proteomes" id="UP000077262"/>
    </source>
</evidence>
<dbReference type="Proteomes" id="UP000077262">
    <property type="component" value="Unassembled WGS sequence"/>
</dbReference>
<evidence type="ECO:0000256" key="1">
    <source>
        <dbReference type="SAM" id="MobiDB-lite"/>
    </source>
</evidence>
<sequence>MARNKTPPPPTQAQVDKHWKAQEKSVFQPPYTRDPGLTIANTPGEVSRIVDAARDGEIVPAFKLRNGEQLIEDPVARTSELIVKAHKGMPKEDFAKLIASPLDQQIYHAHYGHMSDFQRCQVWARIEKQTFEKQQAALAEAHRIHQREQKKTDQLLKSRSMQERMLKAAAITGKVIDGE</sequence>
<name>A0A177JPE7_SPHYA</name>
<dbReference type="AlphaFoldDB" id="A0A177JPE7"/>
<accession>A0A177JPE7</accession>
<protein>
    <submittedName>
        <fullName evidence="2">Uncharacterized protein</fullName>
    </submittedName>
</protein>
<feature type="region of interest" description="Disordered" evidence="1">
    <location>
        <begin position="1"/>
        <end position="22"/>
    </location>
</feature>
<comment type="caution">
    <text evidence="2">The sequence shown here is derived from an EMBL/GenBank/DDBJ whole genome shotgun (WGS) entry which is preliminary data.</text>
</comment>
<organism evidence="2 3">
    <name type="scientific">Sphingobium yanoikuyae</name>
    <name type="common">Sphingomonas yanoikuyae</name>
    <dbReference type="NCBI Taxonomy" id="13690"/>
    <lineage>
        <taxon>Bacteria</taxon>
        <taxon>Pseudomonadati</taxon>
        <taxon>Pseudomonadota</taxon>
        <taxon>Alphaproteobacteria</taxon>
        <taxon>Sphingomonadales</taxon>
        <taxon>Sphingomonadaceae</taxon>
        <taxon>Sphingobium</taxon>
    </lineage>
</organism>